<keyword evidence="10" id="KW-1185">Reference proteome</keyword>
<evidence type="ECO:0000313" key="9">
    <source>
        <dbReference type="EMBL" id="GAA0152770.1"/>
    </source>
</evidence>
<keyword evidence="5" id="KW-0067">ATP-binding</keyword>
<evidence type="ECO:0000256" key="6">
    <source>
        <dbReference type="SAM" id="Coils"/>
    </source>
</evidence>
<dbReference type="EC" id="2.3.2.27" evidence="2"/>
<dbReference type="SUPFAM" id="SSF56112">
    <property type="entry name" value="Protein kinase-like (PK-like)"/>
    <property type="match status" value="1"/>
</dbReference>
<dbReference type="InterPro" id="IPR006016">
    <property type="entry name" value="UspA"/>
</dbReference>
<feature type="region of interest" description="Disordered" evidence="7">
    <location>
        <begin position="418"/>
        <end position="472"/>
    </location>
</feature>
<evidence type="ECO:0000256" key="4">
    <source>
        <dbReference type="ARBA" id="ARBA00022786"/>
    </source>
</evidence>
<dbReference type="SUPFAM" id="SSF52402">
    <property type="entry name" value="Adenine nucleotide alpha hydrolases-like"/>
    <property type="match status" value="1"/>
</dbReference>
<gene>
    <name evidence="9" type="ORF">LIER_11167</name>
</gene>
<protein>
    <recommendedName>
        <fullName evidence="2">RING-type E3 ubiquitin transferase</fullName>
        <ecNumber evidence="2">2.3.2.27</ecNumber>
    </recommendedName>
</protein>
<keyword evidence="6" id="KW-0175">Coiled coil</keyword>
<dbReference type="FunFam" id="3.30.200.20:FF:000162">
    <property type="entry name" value="Adenine nucleotide alpha hydrolase-like domain kinase"/>
    <property type="match status" value="1"/>
</dbReference>
<evidence type="ECO:0000256" key="2">
    <source>
        <dbReference type="ARBA" id="ARBA00012483"/>
    </source>
</evidence>
<keyword evidence="4" id="KW-0833">Ubl conjugation pathway</keyword>
<name>A0AAV3PM57_LITER</name>
<dbReference type="Gene3D" id="3.40.50.620">
    <property type="entry name" value="HUPs"/>
    <property type="match status" value="1"/>
</dbReference>
<dbReference type="Gene3D" id="1.10.510.10">
    <property type="entry name" value="Transferase(Phosphotransferase) domain 1"/>
    <property type="match status" value="1"/>
</dbReference>
<proteinExistence type="predicted"/>
<evidence type="ECO:0000256" key="7">
    <source>
        <dbReference type="SAM" id="MobiDB-lite"/>
    </source>
</evidence>
<feature type="compositionally biased region" description="Polar residues" evidence="7">
    <location>
        <begin position="452"/>
        <end position="472"/>
    </location>
</feature>
<dbReference type="CDD" id="cd01989">
    <property type="entry name" value="USP_STK_Ubox_N"/>
    <property type="match status" value="1"/>
</dbReference>
<dbReference type="Pfam" id="PF07714">
    <property type="entry name" value="PK_Tyr_Ser-Thr"/>
    <property type="match status" value="1"/>
</dbReference>
<reference evidence="9 10" key="1">
    <citation type="submission" date="2024-01" db="EMBL/GenBank/DDBJ databases">
        <title>The complete chloroplast genome sequence of Lithospermum erythrorhizon: insights into the phylogenetic relationship among Boraginaceae species and the maternal lineages of purple gromwells.</title>
        <authorList>
            <person name="Okada T."/>
            <person name="Watanabe K."/>
        </authorList>
    </citation>
    <scope>NUCLEOTIDE SEQUENCE [LARGE SCALE GENOMIC DNA]</scope>
</reference>
<feature type="region of interest" description="Disordered" evidence="7">
    <location>
        <begin position="208"/>
        <end position="257"/>
    </location>
</feature>
<feature type="region of interest" description="Disordered" evidence="7">
    <location>
        <begin position="165"/>
        <end position="186"/>
    </location>
</feature>
<dbReference type="EMBL" id="BAABME010002045">
    <property type="protein sequence ID" value="GAA0152770.1"/>
    <property type="molecule type" value="Genomic_DNA"/>
</dbReference>
<dbReference type="PROSITE" id="PS50011">
    <property type="entry name" value="PROTEIN_KINASE_DOM"/>
    <property type="match status" value="1"/>
</dbReference>
<dbReference type="GO" id="GO:0004672">
    <property type="term" value="F:protein kinase activity"/>
    <property type="evidence" value="ECO:0007669"/>
    <property type="project" value="InterPro"/>
</dbReference>
<dbReference type="PANTHER" id="PTHR45647">
    <property type="entry name" value="OS02G0152300 PROTEIN"/>
    <property type="match status" value="1"/>
</dbReference>
<dbReference type="AlphaFoldDB" id="A0AAV3PM57"/>
<dbReference type="Pfam" id="PF00582">
    <property type="entry name" value="Usp"/>
    <property type="match status" value="1"/>
</dbReference>
<organism evidence="9 10">
    <name type="scientific">Lithospermum erythrorhizon</name>
    <name type="common">Purple gromwell</name>
    <name type="synonym">Lithospermum officinale var. erythrorhizon</name>
    <dbReference type="NCBI Taxonomy" id="34254"/>
    <lineage>
        <taxon>Eukaryota</taxon>
        <taxon>Viridiplantae</taxon>
        <taxon>Streptophyta</taxon>
        <taxon>Embryophyta</taxon>
        <taxon>Tracheophyta</taxon>
        <taxon>Spermatophyta</taxon>
        <taxon>Magnoliopsida</taxon>
        <taxon>eudicotyledons</taxon>
        <taxon>Gunneridae</taxon>
        <taxon>Pentapetalae</taxon>
        <taxon>asterids</taxon>
        <taxon>lamiids</taxon>
        <taxon>Boraginales</taxon>
        <taxon>Boraginaceae</taxon>
        <taxon>Boraginoideae</taxon>
        <taxon>Lithospermeae</taxon>
        <taxon>Lithospermum</taxon>
    </lineage>
</organism>
<dbReference type="PANTHER" id="PTHR45647:SF51">
    <property type="entry name" value="PROTEIN KINASE SUPERFAMILY PROTEIN"/>
    <property type="match status" value="1"/>
</dbReference>
<accession>A0AAV3PM57</accession>
<feature type="compositionally biased region" description="Low complexity" evidence="7">
    <location>
        <begin position="428"/>
        <end position="439"/>
    </location>
</feature>
<sequence>MANNISSTFLPPEGVATAVAIDMDKNSQYAVRWVVDNLENVKEQGLALVHVKTQNNLPPNDKVSKEGSWQTKSEMEHLFLPYRGFCTRNKIHLEEVVLHDLDVASALVDYIRDNYVTTIVLGASNRGALAKAFKNPDVPTTLSKMVPEFCSIYLASKDKVVILKTSTRPPSPSRDLARRRSLQSALQTHDSYRQETWYSEASEVTIDDGGSRMGSHSHSMTSLNNARGKNPSPQPLSAHFRIPGSQPPSPGQSITTNDYMQTFNKPVSQLISSKPGSLSSSPGKYMSADEFSQLMASRPGSLTSSPGRSMAGNEFLQTFNKRGTQLTSSKPGSLSASPLKYMTSNELLQTFDKRDSQLMSSRPGSQNPSPRQSMTANEFSQTCSKPVSQLMSSRPGSQHPSPGQSMTANEFLQLCSKPGNQLMPSRLGSQHPSPSPGQSMTANEFLQMCSKPGNQLMSSRPGSQHPSPGQSMTANEFLQTCIKPVSRQMSNKNQQWNNDNNQINNKNSTVQTLIESSFTVSGPPSWESSDVFPFQMDESGTEDDLTTTSLASDEQLKRLRLELKQTMEMYNVAQQEAIAAKMKVQEIDQWKPNEAMENEEAKIPEETALATVQMEKQNSNIAIEASQVAARLAGLVEQKKNSEEARIQKEAEEKKKTSDKKIILSDIRYRRYSIEEIETATNYFSTEMRIGEGGYGPVFKGYLDHTLAAIKVLRKDLSEGKKQFSKEIEVLSSMRHPYLVLLLGACPEYGCLAYEFLENGSLEDRLFRKDNTPPIPWKIRFKIAAEIASNY</sequence>
<keyword evidence="3" id="KW-0547">Nucleotide-binding</keyword>
<dbReference type="Proteomes" id="UP001454036">
    <property type="component" value="Unassembled WGS sequence"/>
</dbReference>
<feature type="domain" description="Protein kinase" evidence="8">
    <location>
        <begin position="684"/>
        <end position="791"/>
    </location>
</feature>
<feature type="compositionally biased region" description="Polar residues" evidence="7">
    <location>
        <begin position="357"/>
        <end position="406"/>
    </location>
</feature>
<evidence type="ECO:0000256" key="5">
    <source>
        <dbReference type="ARBA" id="ARBA00022840"/>
    </source>
</evidence>
<comment type="caution">
    <text evidence="9">The sequence shown here is derived from an EMBL/GenBank/DDBJ whole genome shotgun (WGS) entry which is preliminary data.</text>
</comment>
<evidence type="ECO:0000259" key="8">
    <source>
        <dbReference type="PROSITE" id="PS50011"/>
    </source>
</evidence>
<dbReference type="InterPro" id="IPR001245">
    <property type="entry name" value="Ser-Thr/Tyr_kinase_cat_dom"/>
</dbReference>
<comment type="catalytic activity">
    <reaction evidence="1">
        <text>S-ubiquitinyl-[E2 ubiquitin-conjugating enzyme]-L-cysteine + [acceptor protein]-L-lysine = [E2 ubiquitin-conjugating enzyme]-L-cysteine + N(6)-ubiquitinyl-[acceptor protein]-L-lysine.</text>
        <dbReference type="EC" id="2.3.2.27"/>
    </reaction>
</comment>
<dbReference type="InterPro" id="IPR051348">
    <property type="entry name" value="U-box_ubiquitin_ligases"/>
</dbReference>
<feature type="region of interest" description="Disordered" evidence="7">
    <location>
        <begin position="356"/>
        <end position="406"/>
    </location>
</feature>
<feature type="coiled-coil region" evidence="6">
    <location>
        <begin position="632"/>
        <end position="660"/>
    </location>
</feature>
<dbReference type="GO" id="GO:0061630">
    <property type="term" value="F:ubiquitin protein ligase activity"/>
    <property type="evidence" value="ECO:0007669"/>
    <property type="project" value="UniProtKB-EC"/>
</dbReference>
<dbReference type="GO" id="GO:0005524">
    <property type="term" value="F:ATP binding"/>
    <property type="evidence" value="ECO:0007669"/>
    <property type="project" value="UniProtKB-KW"/>
</dbReference>
<evidence type="ECO:0000256" key="1">
    <source>
        <dbReference type="ARBA" id="ARBA00000900"/>
    </source>
</evidence>
<evidence type="ECO:0000256" key="3">
    <source>
        <dbReference type="ARBA" id="ARBA00022741"/>
    </source>
</evidence>
<dbReference type="InterPro" id="IPR014729">
    <property type="entry name" value="Rossmann-like_a/b/a_fold"/>
</dbReference>
<dbReference type="InterPro" id="IPR011009">
    <property type="entry name" value="Kinase-like_dom_sf"/>
</dbReference>
<evidence type="ECO:0000313" key="10">
    <source>
        <dbReference type="Proteomes" id="UP001454036"/>
    </source>
</evidence>
<feature type="compositionally biased region" description="Low complexity" evidence="7">
    <location>
        <begin position="213"/>
        <end position="222"/>
    </location>
</feature>
<dbReference type="InterPro" id="IPR000719">
    <property type="entry name" value="Prot_kinase_dom"/>
</dbReference>